<feature type="compositionally biased region" description="Acidic residues" evidence="1">
    <location>
        <begin position="54"/>
        <end position="66"/>
    </location>
</feature>
<feature type="region of interest" description="Disordered" evidence="1">
    <location>
        <begin position="135"/>
        <end position="158"/>
    </location>
</feature>
<evidence type="ECO:0000256" key="1">
    <source>
        <dbReference type="SAM" id="MobiDB-lite"/>
    </source>
</evidence>
<dbReference type="InterPro" id="IPR013927">
    <property type="entry name" value="TF_Opi1_Ccg-8"/>
</dbReference>
<evidence type="ECO:0000313" key="3">
    <source>
        <dbReference type="Proteomes" id="UP001623330"/>
    </source>
</evidence>
<keyword evidence="3" id="KW-1185">Reference proteome</keyword>
<feature type="region of interest" description="Disordered" evidence="1">
    <location>
        <begin position="42"/>
        <end position="102"/>
    </location>
</feature>
<evidence type="ECO:0000313" key="2">
    <source>
        <dbReference type="EMBL" id="KAL3229180.1"/>
    </source>
</evidence>
<protein>
    <submittedName>
        <fullName evidence="2">Transcriptional repressor OPI1</fullName>
    </submittedName>
</protein>
<feature type="compositionally biased region" description="Acidic residues" evidence="1">
    <location>
        <begin position="135"/>
        <end position="149"/>
    </location>
</feature>
<gene>
    <name evidence="2" type="ORF">RNJ44_02267</name>
</gene>
<dbReference type="Pfam" id="PF08618">
    <property type="entry name" value="Opi1"/>
    <property type="match status" value="1"/>
</dbReference>
<feature type="compositionally biased region" description="Basic and acidic residues" evidence="1">
    <location>
        <begin position="82"/>
        <end position="91"/>
    </location>
</feature>
<dbReference type="PANTHER" id="PTHR38406">
    <property type="entry name" value="TRANSCRIPTIONAL REPRESSOR OPI1"/>
    <property type="match status" value="1"/>
</dbReference>
<organism evidence="2 3">
    <name type="scientific">Nakaseomyces bracarensis</name>
    <dbReference type="NCBI Taxonomy" id="273131"/>
    <lineage>
        <taxon>Eukaryota</taxon>
        <taxon>Fungi</taxon>
        <taxon>Dikarya</taxon>
        <taxon>Ascomycota</taxon>
        <taxon>Saccharomycotina</taxon>
        <taxon>Saccharomycetes</taxon>
        <taxon>Saccharomycetales</taxon>
        <taxon>Saccharomycetaceae</taxon>
        <taxon>Nakaseomyces</taxon>
    </lineage>
</organism>
<accession>A0ABR4NN62</accession>
<sequence length="463" mass="52617">MEPRRGWIHNYISFSGLSQEDVEAAEALDVLRNSAVFSRLDRDRDLHRKRNRQDDDDGSENDEVVQSEDKETTYTRRRRKASVRERADSKMSQDSGGANITATTEESLFDRVCRNSNQILTNMGSFFEEMNNNEFTDDEGEEEDADQDDEYSKKKRKYPGVLGNALSQDHELDEIKREDDDSIRSRTWGTRSYSGNGQYYSKRQILSEAIAKGADNLKEYKLNMSIESKKRLITCLHLLKLANNQLAEKVASLQDVVEKEQEEMTNPGASGIKSEEHGHDEDQEFYDAAESVDERSGELGLEIVGTVKKVYSLISKYTGNSLPEPARSQVRESLLNLPTNWNTSIHNGITYNGHGTLSATTSNTSDSSVVSTTSYPSIIPVSSNGKYLILAKESLNMVQSVIDVVDSTLGKAEEWVKQKQELKEMIRQKFLEQQNRRELEETQTIKHDPEEERSIKVEKDIIT</sequence>
<feature type="compositionally biased region" description="Polar residues" evidence="1">
    <location>
        <begin position="92"/>
        <end position="102"/>
    </location>
</feature>
<comment type="caution">
    <text evidence="2">The sequence shown here is derived from an EMBL/GenBank/DDBJ whole genome shotgun (WGS) entry which is preliminary data.</text>
</comment>
<reference evidence="2 3" key="1">
    <citation type="submission" date="2024-05" db="EMBL/GenBank/DDBJ databases">
        <title>Long read based assembly of the Candida bracarensis genome reveals expanded adhesin content.</title>
        <authorList>
            <person name="Marcet-Houben M."/>
            <person name="Ksiezopolska E."/>
            <person name="Gabaldon T."/>
        </authorList>
    </citation>
    <scope>NUCLEOTIDE SEQUENCE [LARGE SCALE GENOMIC DNA]</scope>
    <source>
        <strain evidence="2 3">CBM6</strain>
    </source>
</reference>
<name>A0ABR4NN62_9SACH</name>
<proteinExistence type="predicted"/>
<dbReference type="EMBL" id="JBEVYD010000012">
    <property type="protein sequence ID" value="KAL3229180.1"/>
    <property type="molecule type" value="Genomic_DNA"/>
</dbReference>
<dbReference type="PANTHER" id="PTHR38406:SF1">
    <property type="entry name" value="TRANSCRIPTIONAL REPRESSOR OPI1"/>
    <property type="match status" value="1"/>
</dbReference>
<dbReference type="Proteomes" id="UP001623330">
    <property type="component" value="Unassembled WGS sequence"/>
</dbReference>
<feature type="region of interest" description="Disordered" evidence="1">
    <location>
        <begin position="259"/>
        <end position="279"/>
    </location>
</feature>